<evidence type="ECO:0000259" key="10">
    <source>
        <dbReference type="Pfam" id="PF01618"/>
    </source>
</evidence>
<organism evidence="11 12">
    <name type="scientific">Ferrimonas lipolytica</name>
    <dbReference type="NCBI Taxonomy" id="2724191"/>
    <lineage>
        <taxon>Bacteria</taxon>
        <taxon>Pseudomonadati</taxon>
        <taxon>Pseudomonadota</taxon>
        <taxon>Gammaproteobacteria</taxon>
        <taxon>Alteromonadales</taxon>
        <taxon>Ferrimonadaceae</taxon>
        <taxon>Ferrimonas</taxon>
    </lineage>
</organism>
<dbReference type="Pfam" id="PF01618">
    <property type="entry name" value="MotA_ExbB"/>
    <property type="match status" value="1"/>
</dbReference>
<reference evidence="11 12" key="1">
    <citation type="submission" date="2020-04" db="EMBL/GenBank/DDBJ databases">
        <title>Ferrimonas sp. S7 isolated from sea water.</title>
        <authorList>
            <person name="Bae S.S."/>
            <person name="Baek K."/>
        </authorList>
    </citation>
    <scope>NUCLEOTIDE SEQUENCE [LARGE SCALE GENOMIC DNA]</scope>
    <source>
        <strain evidence="11 12">S7</strain>
    </source>
</reference>
<dbReference type="RefSeq" id="WP_168659478.1">
    <property type="nucleotide sequence ID" value="NZ_CP051180.1"/>
</dbReference>
<dbReference type="PANTHER" id="PTHR30625">
    <property type="entry name" value="PROTEIN TOLQ"/>
    <property type="match status" value="1"/>
</dbReference>
<dbReference type="Proteomes" id="UP000501602">
    <property type="component" value="Chromosome"/>
</dbReference>
<keyword evidence="2 8" id="KW-0813">Transport</keyword>
<feature type="domain" description="MotA/TolQ/ExbB proton channel" evidence="10">
    <location>
        <begin position="69"/>
        <end position="190"/>
    </location>
</feature>
<evidence type="ECO:0000256" key="6">
    <source>
        <dbReference type="ARBA" id="ARBA00022989"/>
    </source>
</evidence>
<keyword evidence="5 8" id="KW-0653">Protein transport</keyword>
<dbReference type="AlphaFoldDB" id="A0A6H1UBK4"/>
<evidence type="ECO:0000256" key="8">
    <source>
        <dbReference type="RuleBase" id="RU004057"/>
    </source>
</evidence>
<dbReference type="GO" id="GO:0017038">
    <property type="term" value="P:protein import"/>
    <property type="evidence" value="ECO:0007669"/>
    <property type="project" value="TreeGrafter"/>
</dbReference>
<evidence type="ECO:0000256" key="3">
    <source>
        <dbReference type="ARBA" id="ARBA00022475"/>
    </source>
</evidence>
<evidence type="ECO:0000256" key="5">
    <source>
        <dbReference type="ARBA" id="ARBA00022927"/>
    </source>
</evidence>
<evidence type="ECO:0000256" key="2">
    <source>
        <dbReference type="ARBA" id="ARBA00022448"/>
    </source>
</evidence>
<sequence>MALFYQTLDLLGVMAWPLLLSLTLSLIILIERFATVVLNTPRRETWLHRLNCKDPLNCEALRDELSGRRSLLARGAQMLLRHAEHDKNLREEIAAVWLQKQRRQLTTGLRLLMVIGIVSPMMGLLGTVLGLINMFESIGATEGPVSPALLADGLGLAMYTTAAGLIIALPAIGGAHLLSLWAERQMSRLEHVLNHLNLWLAGVYPSSGKEMRA</sequence>
<evidence type="ECO:0000313" key="12">
    <source>
        <dbReference type="Proteomes" id="UP000501602"/>
    </source>
</evidence>
<keyword evidence="7 9" id="KW-0472">Membrane</keyword>
<comment type="subcellular location">
    <subcellularLocation>
        <location evidence="1">Cell membrane</location>
        <topology evidence="1">Multi-pass membrane protein</topology>
    </subcellularLocation>
    <subcellularLocation>
        <location evidence="8">Membrane</location>
        <topology evidence="8">Multi-pass membrane protein</topology>
    </subcellularLocation>
</comment>
<keyword evidence="6 9" id="KW-1133">Transmembrane helix</keyword>
<feature type="transmembrane region" description="Helical" evidence="9">
    <location>
        <begin position="111"/>
        <end position="135"/>
    </location>
</feature>
<dbReference type="PANTHER" id="PTHR30625:SF15">
    <property type="entry name" value="BIOPOLYMER TRANSPORT PROTEIN EXBB"/>
    <property type="match status" value="1"/>
</dbReference>
<dbReference type="InterPro" id="IPR050790">
    <property type="entry name" value="ExbB/TolQ_transport"/>
</dbReference>
<evidence type="ECO:0000256" key="9">
    <source>
        <dbReference type="SAM" id="Phobius"/>
    </source>
</evidence>
<evidence type="ECO:0000256" key="7">
    <source>
        <dbReference type="ARBA" id="ARBA00023136"/>
    </source>
</evidence>
<evidence type="ECO:0000256" key="4">
    <source>
        <dbReference type="ARBA" id="ARBA00022692"/>
    </source>
</evidence>
<feature type="transmembrane region" description="Helical" evidence="9">
    <location>
        <begin position="155"/>
        <end position="178"/>
    </location>
</feature>
<evidence type="ECO:0000313" key="11">
    <source>
        <dbReference type="EMBL" id="QIZ76218.1"/>
    </source>
</evidence>
<dbReference type="EMBL" id="CP051180">
    <property type="protein sequence ID" value="QIZ76218.1"/>
    <property type="molecule type" value="Genomic_DNA"/>
</dbReference>
<gene>
    <name evidence="11" type="ORF">HER31_04495</name>
</gene>
<dbReference type="KEGG" id="fes:HER31_04495"/>
<keyword evidence="4 9" id="KW-0812">Transmembrane</keyword>
<protein>
    <submittedName>
        <fullName evidence="11">MotA/TolQ/ExbB proton channel family protein</fullName>
    </submittedName>
</protein>
<name>A0A6H1UBK4_9GAMM</name>
<evidence type="ECO:0000256" key="1">
    <source>
        <dbReference type="ARBA" id="ARBA00004651"/>
    </source>
</evidence>
<keyword evidence="12" id="KW-1185">Reference proteome</keyword>
<feature type="transmembrane region" description="Helical" evidence="9">
    <location>
        <begin position="13"/>
        <end position="34"/>
    </location>
</feature>
<comment type="similarity">
    <text evidence="8">Belongs to the exbB/tolQ family.</text>
</comment>
<proteinExistence type="inferred from homology"/>
<dbReference type="GO" id="GO:0005886">
    <property type="term" value="C:plasma membrane"/>
    <property type="evidence" value="ECO:0007669"/>
    <property type="project" value="UniProtKB-SubCell"/>
</dbReference>
<accession>A0A6H1UBK4</accession>
<dbReference type="InterPro" id="IPR002898">
    <property type="entry name" value="MotA_ExbB_proton_chnl"/>
</dbReference>
<keyword evidence="3" id="KW-1003">Cell membrane</keyword>